<dbReference type="Proteomes" id="UP000297245">
    <property type="component" value="Unassembled WGS sequence"/>
</dbReference>
<evidence type="ECO:0000313" key="1">
    <source>
        <dbReference type="EMBL" id="THU75437.1"/>
    </source>
</evidence>
<name>A0A4S8KJ20_DENBC</name>
<keyword evidence="2" id="KW-1185">Reference proteome</keyword>
<protein>
    <submittedName>
        <fullName evidence="1">Uncharacterized protein</fullName>
    </submittedName>
</protein>
<dbReference type="OrthoDB" id="3266532at2759"/>
<proteinExistence type="predicted"/>
<gene>
    <name evidence="1" type="ORF">K435DRAFT_707145</name>
</gene>
<organism evidence="1 2">
    <name type="scientific">Dendrothele bispora (strain CBS 962.96)</name>
    <dbReference type="NCBI Taxonomy" id="1314807"/>
    <lineage>
        <taxon>Eukaryota</taxon>
        <taxon>Fungi</taxon>
        <taxon>Dikarya</taxon>
        <taxon>Basidiomycota</taxon>
        <taxon>Agaricomycotina</taxon>
        <taxon>Agaricomycetes</taxon>
        <taxon>Agaricomycetidae</taxon>
        <taxon>Agaricales</taxon>
        <taxon>Agaricales incertae sedis</taxon>
        <taxon>Dendrothele</taxon>
    </lineage>
</organism>
<reference evidence="1 2" key="1">
    <citation type="journal article" date="2019" name="Nat. Ecol. Evol.">
        <title>Megaphylogeny resolves global patterns of mushroom evolution.</title>
        <authorList>
            <person name="Varga T."/>
            <person name="Krizsan K."/>
            <person name="Foldi C."/>
            <person name="Dima B."/>
            <person name="Sanchez-Garcia M."/>
            <person name="Sanchez-Ramirez S."/>
            <person name="Szollosi G.J."/>
            <person name="Szarkandi J.G."/>
            <person name="Papp V."/>
            <person name="Albert L."/>
            <person name="Andreopoulos W."/>
            <person name="Angelini C."/>
            <person name="Antonin V."/>
            <person name="Barry K.W."/>
            <person name="Bougher N.L."/>
            <person name="Buchanan P."/>
            <person name="Buyck B."/>
            <person name="Bense V."/>
            <person name="Catcheside P."/>
            <person name="Chovatia M."/>
            <person name="Cooper J."/>
            <person name="Damon W."/>
            <person name="Desjardin D."/>
            <person name="Finy P."/>
            <person name="Geml J."/>
            <person name="Haridas S."/>
            <person name="Hughes K."/>
            <person name="Justo A."/>
            <person name="Karasinski D."/>
            <person name="Kautmanova I."/>
            <person name="Kiss B."/>
            <person name="Kocsube S."/>
            <person name="Kotiranta H."/>
            <person name="LaButti K.M."/>
            <person name="Lechner B.E."/>
            <person name="Liimatainen K."/>
            <person name="Lipzen A."/>
            <person name="Lukacs Z."/>
            <person name="Mihaltcheva S."/>
            <person name="Morgado L.N."/>
            <person name="Niskanen T."/>
            <person name="Noordeloos M.E."/>
            <person name="Ohm R.A."/>
            <person name="Ortiz-Santana B."/>
            <person name="Ovrebo C."/>
            <person name="Racz N."/>
            <person name="Riley R."/>
            <person name="Savchenko A."/>
            <person name="Shiryaev A."/>
            <person name="Soop K."/>
            <person name="Spirin V."/>
            <person name="Szebenyi C."/>
            <person name="Tomsovsky M."/>
            <person name="Tulloss R.E."/>
            <person name="Uehling J."/>
            <person name="Grigoriev I.V."/>
            <person name="Vagvolgyi C."/>
            <person name="Papp T."/>
            <person name="Martin F.M."/>
            <person name="Miettinen O."/>
            <person name="Hibbett D.S."/>
            <person name="Nagy L.G."/>
        </authorList>
    </citation>
    <scope>NUCLEOTIDE SEQUENCE [LARGE SCALE GENOMIC DNA]</scope>
    <source>
        <strain evidence="1 2">CBS 962.96</strain>
    </source>
</reference>
<dbReference type="EMBL" id="ML182138">
    <property type="protein sequence ID" value="THU75437.1"/>
    <property type="molecule type" value="Genomic_DNA"/>
</dbReference>
<accession>A0A4S8KJ20</accession>
<dbReference type="AlphaFoldDB" id="A0A4S8KJ20"/>
<sequence length="150" mass="17400">MQSVLYISDQLIYTFHASFADYIVSEDRSGGMYCNEIDQHTLLSHATLNLMNNLRFNLCDLPSSFLADKDVPEIEHRLKNISDTLGYACTFWGYHIARSNGNKRLMKGLENFLENKSVFWIEAMNLMKKLPVCQENIDYVLQVCILENFM</sequence>
<evidence type="ECO:0000313" key="2">
    <source>
        <dbReference type="Proteomes" id="UP000297245"/>
    </source>
</evidence>